<dbReference type="EMBL" id="QRUP01000018">
    <property type="protein sequence ID" value="RGR71191.1"/>
    <property type="molecule type" value="Genomic_DNA"/>
</dbReference>
<evidence type="ECO:0000259" key="5">
    <source>
        <dbReference type="PROSITE" id="PS51387"/>
    </source>
</evidence>
<keyword evidence="3" id="KW-0274">FAD</keyword>
<dbReference type="InterPro" id="IPR016164">
    <property type="entry name" value="FAD-linked_Oxase-like_C"/>
</dbReference>
<dbReference type="GO" id="GO:0016491">
    <property type="term" value="F:oxidoreductase activity"/>
    <property type="evidence" value="ECO:0007669"/>
    <property type="project" value="UniProtKB-KW"/>
</dbReference>
<proteinExistence type="predicted"/>
<feature type="domain" description="FAD-binding PCMH-type" evidence="5">
    <location>
        <begin position="40"/>
        <end position="219"/>
    </location>
</feature>
<dbReference type="PROSITE" id="PS51387">
    <property type="entry name" value="FAD_PCMH"/>
    <property type="match status" value="1"/>
</dbReference>
<dbReference type="AlphaFoldDB" id="A0A412FSS3"/>
<evidence type="ECO:0000256" key="4">
    <source>
        <dbReference type="ARBA" id="ARBA00023002"/>
    </source>
</evidence>
<keyword evidence="7" id="KW-1185">Reference proteome</keyword>
<organism evidence="6 7">
    <name type="scientific">Holdemania filiformis</name>
    <dbReference type="NCBI Taxonomy" id="61171"/>
    <lineage>
        <taxon>Bacteria</taxon>
        <taxon>Bacillati</taxon>
        <taxon>Bacillota</taxon>
        <taxon>Erysipelotrichia</taxon>
        <taxon>Erysipelotrichales</taxon>
        <taxon>Erysipelotrichaceae</taxon>
        <taxon>Holdemania</taxon>
    </lineage>
</organism>
<comment type="caution">
    <text evidence="6">The sequence shown here is derived from an EMBL/GenBank/DDBJ whole genome shotgun (WGS) entry which is preliminary data.</text>
</comment>
<dbReference type="InterPro" id="IPR016171">
    <property type="entry name" value="Vanillyl_alc_oxidase_C-sub2"/>
</dbReference>
<protein>
    <submittedName>
        <fullName evidence="6">FAD-binding protein</fullName>
    </submittedName>
</protein>
<accession>A0A412FSS3</accession>
<evidence type="ECO:0000313" key="7">
    <source>
        <dbReference type="Proteomes" id="UP000284178"/>
    </source>
</evidence>
<dbReference type="RefSeq" id="WP_117895605.1">
    <property type="nucleotide sequence ID" value="NZ_CABJCV010000018.1"/>
</dbReference>
<dbReference type="InterPro" id="IPR006094">
    <property type="entry name" value="Oxid_FAD_bind_N"/>
</dbReference>
<comment type="cofactor">
    <cofactor evidence="1">
        <name>FAD</name>
        <dbReference type="ChEBI" id="CHEBI:57692"/>
    </cofactor>
</comment>
<dbReference type="Pfam" id="PF02913">
    <property type="entry name" value="FAD-oxidase_C"/>
    <property type="match status" value="1"/>
</dbReference>
<dbReference type="SUPFAM" id="SSF56176">
    <property type="entry name" value="FAD-binding/transporter-associated domain-like"/>
    <property type="match status" value="1"/>
</dbReference>
<evidence type="ECO:0000256" key="2">
    <source>
        <dbReference type="ARBA" id="ARBA00022630"/>
    </source>
</evidence>
<dbReference type="PANTHER" id="PTHR42934">
    <property type="entry name" value="GLYCOLATE OXIDASE SUBUNIT GLCD"/>
    <property type="match status" value="1"/>
</dbReference>
<dbReference type="Pfam" id="PF01565">
    <property type="entry name" value="FAD_binding_4"/>
    <property type="match status" value="1"/>
</dbReference>
<dbReference type="Gene3D" id="3.30.43.10">
    <property type="entry name" value="Uridine Diphospho-n-acetylenolpyruvylglucosamine Reductase, domain 2"/>
    <property type="match status" value="1"/>
</dbReference>
<dbReference type="GO" id="GO:0071949">
    <property type="term" value="F:FAD binding"/>
    <property type="evidence" value="ECO:0007669"/>
    <property type="project" value="InterPro"/>
</dbReference>
<sequence length="465" mass="51063">MFRKLETRDIEALSAITGRDYVSVRDEIHPDYTHDEMTHYGCFDPELVIQPGCTEEVSQILAYANQEHLPVTTRGAGTGLCGGCVPIHGGIVMSTMRMNKILEIDEQTMNAVLQPGVLLMEIIEEAANHNLLYAPDPGEKSASVGGNVMTNAGGMRAVKYGVTRDYVRGLEVVLADGSVLTLGGKTSKNSSGYSLKDLIVGSEGTLAVVTKITMKLLPKPRAMTSLLIPFTTLKDALTLVPKIMRLPAVATTIEFMEKEVIQDAQDYLGKDFPNKEFNAYLIVSYSANTPEEMQAMIHDCAELALQEGAEDVFISDTEERQSSIWDARGAFLEAIKNSTTQMDECDVVVDIDKVADFCQFARDLSIQEDIRIRSFGHAGDGNLHIYVLKDALPEDEWQRKVARCMDALYAKAAAMKGQVSGEHGIGHAKRDYLKRSLDPVQIELMKRIKAAFDPNGILNPGKVIG</sequence>
<dbReference type="GeneID" id="83016332"/>
<evidence type="ECO:0000256" key="1">
    <source>
        <dbReference type="ARBA" id="ARBA00001974"/>
    </source>
</evidence>
<dbReference type="InterPro" id="IPR004113">
    <property type="entry name" value="FAD-bd_oxidored_4_C"/>
</dbReference>
<name>A0A412FSS3_9FIRM</name>
<dbReference type="FunFam" id="1.10.45.10:FF:000001">
    <property type="entry name" value="D-lactate dehydrogenase mitochondrial"/>
    <property type="match status" value="1"/>
</dbReference>
<dbReference type="InterPro" id="IPR036318">
    <property type="entry name" value="FAD-bd_PCMH-like_sf"/>
</dbReference>
<dbReference type="InterPro" id="IPR016169">
    <property type="entry name" value="FAD-bd_PCMH_sub2"/>
</dbReference>
<dbReference type="InterPro" id="IPR016166">
    <property type="entry name" value="FAD-bd_PCMH"/>
</dbReference>
<gene>
    <name evidence="6" type="ORF">DWY25_13100</name>
</gene>
<dbReference type="InterPro" id="IPR051914">
    <property type="entry name" value="FAD-linked_OxidoTrans_Type4"/>
</dbReference>
<dbReference type="Gene3D" id="3.30.70.2190">
    <property type="match status" value="1"/>
</dbReference>
<keyword evidence="4" id="KW-0560">Oxidoreductase</keyword>
<dbReference type="Gene3D" id="3.30.70.2740">
    <property type="match status" value="1"/>
</dbReference>
<evidence type="ECO:0000313" key="6">
    <source>
        <dbReference type="EMBL" id="RGR71191.1"/>
    </source>
</evidence>
<dbReference type="InterPro" id="IPR016167">
    <property type="entry name" value="FAD-bd_PCMH_sub1"/>
</dbReference>
<dbReference type="SUPFAM" id="SSF55103">
    <property type="entry name" value="FAD-linked oxidases, C-terminal domain"/>
    <property type="match status" value="1"/>
</dbReference>
<evidence type="ECO:0000256" key="3">
    <source>
        <dbReference type="ARBA" id="ARBA00022827"/>
    </source>
</evidence>
<dbReference type="PANTHER" id="PTHR42934:SF2">
    <property type="entry name" value="GLYCOLATE OXIDASE SUBUNIT GLCD"/>
    <property type="match status" value="1"/>
</dbReference>
<dbReference type="Gene3D" id="3.30.465.10">
    <property type="match status" value="1"/>
</dbReference>
<dbReference type="Proteomes" id="UP000284178">
    <property type="component" value="Unassembled WGS sequence"/>
</dbReference>
<keyword evidence="2" id="KW-0285">Flavoprotein</keyword>
<reference evidence="6 7" key="1">
    <citation type="submission" date="2018-08" db="EMBL/GenBank/DDBJ databases">
        <title>A genome reference for cultivated species of the human gut microbiota.</title>
        <authorList>
            <person name="Zou Y."/>
            <person name="Xue W."/>
            <person name="Luo G."/>
        </authorList>
    </citation>
    <scope>NUCLEOTIDE SEQUENCE [LARGE SCALE GENOMIC DNA]</scope>
    <source>
        <strain evidence="6 7">AF24-29</strain>
    </source>
</reference>
<dbReference type="Gene3D" id="1.10.45.10">
    <property type="entry name" value="Vanillyl-alcohol Oxidase, Chain A, domain 4"/>
    <property type="match status" value="1"/>
</dbReference>